<dbReference type="InterPro" id="IPR029033">
    <property type="entry name" value="His_PPase_superfam"/>
</dbReference>
<organism evidence="5 6">
    <name type="scientific">Halocynthiibacter styelae</name>
    <dbReference type="NCBI Taxonomy" id="2761955"/>
    <lineage>
        <taxon>Bacteria</taxon>
        <taxon>Pseudomonadati</taxon>
        <taxon>Pseudomonadota</taxon>
        <taxon>Alphaproteobacteria</taxon>
        <taxon>Rhodobacterales</taxon>
        <taxon>Paracoccaceae</taxon>
        <taxon>Halocynthiibacter</taxon>
    </lineage>
</organism>
<evidence type="ECO:0000256" key="3">
    <source>
        <dbReference type="PIRSR" id="PIRSR613078-1"/>
    </source>
</evidence>
<dbReference type="AlphaFoldDB" id="A0A8J7LKC1"/>
<dbReference type="Proteomes" id="UP000640583">
    <property type="component" value="Unassembled WGS sequence"/>
</dbReference>
<dbReference type="CDD" id="cd07067">
    <property type="entry name" value="HP_PGM_like"/>
    <property type="match status" value="1"/>
</dbReference>
<dbReference type="Pfam" id="PF00300">
    <property type="entry name" value="His_Phos_1"/>
    <property type="match status" value="1"/>
</dbReference>
<dbReference type="InterPro" id="IPR001345">
    <property type="entry name" value="PG/BPGM_mutase_AS"/>
</dbReference>
<proteinExistence type="predicted"/>
<dbReference type="SMART" id="SM00855">
    <property type="entry name" value="PGAM"/>
    <property type="match status" value="1"/>
</dbReference>
<keyword evidence="6" id="KW-1185">Reference proteome</keyword>
<evidence type="ECO:0000256" key="1">
    <source>
        <dbReference type="ARBA" id="ARBA00023152"/>
    </source>
</evidence>
<reference evidence="5" key="1">
    <citation type="submission" date="2020-10" db="EMBL/GenBank/DDBJ databases">
        <title>Paenihalocynthiibacter styelae gen. nov., sp. nov., isolated from stalked sea squirt Styela clava.</title>
        <authorList>
            <person name="Kim Y.-O."/>
            <person name="Yoon J.-H."/>
        </authorList>
    </citation>
    <scope>NUCLEOTIDE SEQUENCE</scope>
    <source>
        <strain evidence="5">MYP1-1</strain>
    </source>
</reference>
<dbReference type="Gene3D" id="3.40.50.1240">
    <property type="entry name" value="Phosphoglycerate mutase-like"/>
    <property type="match status" value="1"/>
</dbReference>
<dbReference type="GO" id="GO:0005737">
    <property type="term" value="C:cytoplasm"/>
    <property type="evidence" value="ECO:0007669"/>
    <property type="project" value="TreeGrafter"/>
</dbReference>
<feature type="binding site" evidence="4">
    <location>
        <begin position="11"/>
        <end position="18"/>
    </location>
    <ligand>
        <name>substrate</name>
    </ligand>
</feature>
<dbReference type="RefSeq" id="WP_228848510.1">
    <property type="nucleotide sequence ID" value="NZ_JADCKQ010000005.1"/>
</dbReference>
<name>A0A8J7LKC1_9RHOB</name>
<dbReference type="GO" id="GO:0016791">
    <property type="term" value="F:phosphatase activity"/>
    <property type="evidence" value="ECO:0007669"/>
    <property type="project" value="TreeGrafter"/>
</dbReference>
<keyword evidence="1" id="KW-0324">Glycolysis</keyword>
<gene>
    <name evidence="5" type="ORF">H1D41_08580</name>
</gene>
<dbReference type="InterPro" id="IPR050275">
    <property type="entry name" value="PGM_Phosphatase"/>
</dbReference>
<sequence>MRDWPDLLVLRHGQTDWNLAGRFQGRRNSDLTELGQAHAAQQNQILQPLLADYPHRFASPQGRAVHTAQIALDDLAFAQDERLQEVAFGDWEGLTRTEIRTQITGDYDDYHWLFQSPNGETFSDMCARVISFLDHLSGPSVIVTHGVTSVVIRGLWLGLSMEDLAVLPKEQGCVIQLKDGEENALRV</sequence>
<dbReference type="EMBL" id="JADCKQ010000005">
    <property type="protein sequence ID" value="MBI1493685.1"/>
    <property type="molecule type" value="Genomic_DNA"/>
</dbReference>
<comment type="caution">
    <text evidence="5">The sequence shown here is derived from an EMBL/GenBank/DDBJ whole genome shotgun (WGS) entry which is preliminary data.</text>
</comment>
<keyword evidence="2" id="KW-0413">Isomerase</keyword>
<protein>
    <submittedName>
        <fullName evidence="5">Histidine phosphatase family protein</fullName>
    </submittedName>
</protein>
<dbReference type="PROSITE" id="PS00175">
    <property type="entry name" value="PG_MUTASE"/>
    <property type="match status" value="1"/>
</dbReference>
<dbReference type="PIRSF" id="PIRSF000709">
    <property type="entry name" value="6PFK_2-Ptase"/>
    <property type="match status" value="1"/>
</dbReference>
<evidence type="ECO:0000313" key="6">
    <source>
        <dbReference type="Proteomes" id="UP000640583"/>
    </source>
</evidence>
<accession>A0A8J7LKC1</accession>
<feature type="active site" description="Tele-phosphohistidine intermediate" evidence="3">
    <location>
        <position position="12"/>
    </location>
</feature>
<evidence type="ECO:0000256" key="4">
    <source>
        <dbReference type="PIRSR" id="PIRSR613078-2"/>
    </source>
</evidence>
<evidence type="ECO:0000313" key="5">
    <source>
        <dbReference type="EMBL" id="MBI1493685.1"/>
    </source>
</evidence>
<dbReference type="InterPro" id="IPR013078">
    <property type="entry name" value="His_Pase_superF_clade-1"/>
</dbReference>
<dbReference type="PANTHER" id="PTHR48100:SF1">
    <property type="entry name" value="HISTIDINE PHOSPHATASE FAMILY PROTEIN-RELATED"/>
    <property type="match status" value="1"/>
</dbReference>
<feature type="active site" description="Proton donor/acceptor" evidence="3">
    <location>
        <position position="85"/>
    </location>
</feature>
<feature type="binding site" evidence="4">
    <location>
        <position position="63"/>
    </location>
    <ligand>
        <name>substrate</name>
    </ligand>
</feature>
<dbReference type="SUPFAM" id="SSF53254">
    <property type="entry name" value="Phosphoglycerate mutase-like"/>
    <property type="match status" value="1"/>
</dbReference>
<evidence type="ECO:0000256" key="2">
    <source>
        <dbReference type="ARBA" id="ARBA00023235"/>
    </source>
</evidence>
<dbReference type="PANTHER" id="PTHR48100">
    <property type="entry name" value="BROAD-SPECIFICITY PHOSPHATASE YOR283W-RELATED"/>
    <property type="match status" value="1"/>
</dbReference>